<organism evidence="2">
    <name type="scientific">marine metagenome</name>
    <dbReference type="NCBI Taxonomy" id="408172"/>
    <lineage>
        <taxon>unclassified sequences</taxon>
        <taxon>metagenomes</taxon>
        <taxon>ecological metagenomes</taxon>
    </lineage>
</organism>
<evidence type="ECO:0000259" key="1">
    <source>
        <dbReference type="Pfam" id="PF18602"/>
    </source>
</evidence>
<dbReference type="InterPro" id="IPR041238">
    <property type="entry name" value="Rap1a"/>
</dbReference>
<accession>A0A382CKX5</accession>
<reference evidence="2" key="1">
    <citation type="submission" date="2018-05" db="EMBL/GenBank/DDBJ databases">
        <authorList>
            <person name="Lanie J.A."/>
            <person name="Ng W.-L."/>
            <person name="Kazmierczak K.M."/>
            <person name="Andrzejewski T.M."/>
            <person name="Davidsen T.M."/>
            <person name="Wayne K.J."/>
            <person name="Tettelin H."/>
            <person name="Glass J.I."/>
            <person name="Rusch D."/>
            <person name="Podicherti R."/>
            <person name="Tsui H.-C.T."/>
            <person name="Winkler M.E."/>
        </authorList>
    </citation>
    <scope>NUCLEOTIDE SEQUENCE</scope>
</reference>
<protein>
    <recommendedName>
        <fullName evidence="1">Rap1a immunity protein domain-containing protein</fullName>
    </recommendedName>
</protein>
<name>A0A382CKX5_9ZZZZ</name>
<dbReference type="Pfam" id="PF18602">
    <property type="entry name" value="Rap1a"/>
    <property type="match status" value="1"/>
</dbReference>
<gene>
    <name evidence="2" type="ORF">METZ01_LOCUS179722</name>
</gene>
<sequence length="123" mass="14024">MVKTCLLIASFSGWLVVGYSNGSWAQTSGYLVRDLLAPCVEGDNDARDGSVLEMECEQFIAGVINLYVYMGIAKKDNVCLPEQNQEDEVRWAFMRWGHHHFDQRHILAVQGLLETFKAYFKCE</sequence>
<proteinExistence type="predicted"/>
<dbReference type="AlphaFoldDB" id="A0A382CKX5"/>
<dbReference type="EMBL" id="UINC01035063">
    <property type="protein sequence ID" value="SVB26868.1"/>
    <property type="molecule type" value="Genomic_DNA"/>
</dbReference>
<evidence type="ECO:0000313" key="2">
    <source>
        <dbReference type="EMBL" id="SVB26868.1"/>
    </source>
</evidence>
<feature type="domain" description="Rap1a immunity protein" evidence="1">
    <location>
        <begin position="33"/>
        <end position="122"/>
    </location>
</feature>